<feature type="domain" description="HMA" evidence="2">
    <location>
        <begin position="15"/>
        <end position="78"/>
    </location>
</feature>
<evidence type="ECO:0000256" key="1">
    <source>
        <dbReference type="ARBA" id="ARBA00022723"/>
    </source>
</evidence>
<dbReference type="PANTHER" id="PTHR22814:SF305">
    <property type="entry name" value="HEAVY METAL TRANSPORT_DETOXIFICATION SUPERFAMILY PROTEIN"/>
    <property type="match status" value="1"/>
</dbReference>
<evidence type="ECO:0000259" key="2">
    <source>
        <dbReference type="PROSITE" id="PS50846"/>
    </source>
</evidence>
<dbReference type="Gene3D" id="3.30.70.100">
    <property type="match status" value="1"/>
</dbReference>
<reference evidence="3 4" key="1">
    <citation type="journal article" date="2018" name="Sci. Data">
        <title>The draft genome sequence of cork oak.</title>
        <authorList>
            <person name="Ramos A.M."/>
            <person name="Usie A."/>
            <person name="Barbosa P."/>
            <person name="Barros P.M."/>
            <person name="Capote T."/>
            <person name="Chaves I."/>
            <person name="Simoes F."/>
            <person name="Abreu I."/>
            <person name="Carrasquinho I."/>
            <person name="Faro C."/>
            <person name="Guimaraes J.B."/>
            <person name="Mendonca D."/>
            <person name="Nobrega F."/>
            <person name="Rodrigues L."/>
            <person name="Saibo N.J.M."/>
            <person name="Varela M.C."/>
            <person name="Egas C."/>
            <person name="Matos J."/>
            <person name="Miguel C.M."/>
            <person name="Oliveira M.M."/>
            <person name="Ricardo C.P."/>
            <person name="Goncalves S."/>
        </authorList>
    </citation>
    <scope>NUCLEOTIDE SEQUENCE [LARGE SCALE GENOMIC DNA]</scope>
    <source>
        <strain evidence="4">cv. HL8</strain>
    </source>
</reference>
<proteinExistence type="predicted"/>
<organism evidence="3 4">
    <name type="scientific">Quercus suber</name>
    <name type="common">Cork oak</name>
    <dbReference type="NCBI Taxonomy" id="58331"/>
    <lineage>
        <taxon>Eukaryota</taxon>
        <taxon>Viridiplantae</taxon>
        <taxon>Streptophyta</taxon>
        <taxon>Embryophyta</taxon>
        <taxon>Tracheophyta</taxon>
        <taxon>Spermatophyta</taxon>
        <taxon>Magnoliopsida</taxon>
        <taxon>eudicotyledons</taxon>
        <taxon>Gunneridae</taxon>
        <taxon>Pentapetalae</taxon>
        <taxon>rosids</taxon>
        <taxon>fabids</taxon>
        <taxon>Fagales</taxon>
        <taxon>Fagaceae</taxon>
        <taxon>Quercus</taxon>
    </lineage>
</organism>
<gene>
    <name evidence="3" type="primary">NAKR2_1</name>
    <name evidence="3" type="ORF">CFP56_023727</name>
</gene>
<keyword evidence="1" id="KW-0479">Metal-binding</keyword>
<dbReference type="CDD" id="cd00371">
    <property type="entry name" value="HMA"/>
    <property type="match status" value="1"/>
</dbReference>
<evidence type="ECO:0000313" key="4">
    <source>
        <dbReference type="Proteomes" id="UP000237347"/>
    </source>
</evidence>
<dbReference type="AlphaFoldDB" id="A0AAW0M0K0"/>
<dbReference type="PROSITE" id="PS50846">
    <property type="entry name" value="HMA_2"/>
    <property type="match status" value="1"/>
</dbReference>
<comment type="caution">
    <text evidence="3">The sequence shown here is derived from an EMBL/GenBank/DDBJ whole genome shotgun (WGS) entry which is preliminary data.</text>
</comment>
<evidence type="ECO:0000313" key="3">
    <source>
        <dbReference type="EMBL" id="KAK7856332.1"/>
    </source>
</evidence>
<dbReference type="PANTHER" id="PTHR22814">
    <property type="entry name" value="COPPER TRANSPORT PROTEIN ATOX1-RELATED"/>
    <property type="match status" value="1"/>
</dbReference>
<dbReference type="InterPro" id="IPR036163">
    <property type="entry name" value="HMA_dom_sf"/>
</dbReference>
<dbReference type="Proteomes" id="UP000237347">
    <property type="component" value="Unassembled WGS sequence"/>
</dbReference>
<name>A0AAW0M0K0_QUESU</name>
<keyword evidence="4" id="KW-1185">Reference proteome</keyword>
<dbReference type="EMBL" id="PKMF04000037">
    <property type="protein sequence ID" value="KAK7856332.1"/>
    <property type="molecule type" value="Genomic_DNA"/>
</dbReference>
<dbReference type="GO" id="GO:0046872">
    <property type="term" value="F:metal ion binding"/>
    <property type="evidence" value="ECO:0007669"/>
    <property type="project" value="UniProtKB-KW"/>
</dbReference>
<protein>
    <submittedName>
        <fullName evidence="3">Protein sodium potassium root defective 2</fullName>
    </submittedName>
</protein>
<dbReference type="SUPFAM" id="SSF55008">
    <property type="entry name" value="HMA, heavy metal-associated domain"/>
    <property type="match status" value="1"/>
</dbReference>
<accession>A0AAW0M0K0</accession>
<dbReference type="InterPro" id="IPR006121">
    <property type="entry name" value="HMA_dom"/>
</dbReference>
<dbReference type="Pfam" id="PF00403">
    <property type="entry name" value="HMA"/>
    <property type="match status" value="1"/>
</dbReference>
<sequence>MADMQIVLACKNVEAQYVEMMVPLYSYGCEKKVKKTLSHLKGIYSVNVDYYQQKVTVWGICNKYDVLANIKSKRKEARFWNPEDNITSEELESPSSDPLRDSKPYLAFTMVRSLSWKAWKKVFTRSNSLNKERKRSKNKKMMMMVIMAELLGEYAAVLTRLTERLAQPRRRIRIYSVNVDYYQQKVTVWGICNKYDVLANIKSKRKEARFWNPEDNITSEELESPSSDPLRDSKPYLAFTMVRSLSWKAWKKRSKNKKMMMMVIMAELLGEYAAVLTRLTERLAQPRRRIRTHAFRNLRLNSYTSMQDSSSFILYF</sequence>